<dbReference type="InterPro" id="IPR048303">
    <property type="entry name" value="Tla3_C"/>
</dbReference>
<reference evidence="2 3" key="1">
    <citation type="submission" date="2019-10" db="EMBL/GenBank/DDBJ databases">
        <title>Taxonomy of Antarctic Massilia spp.: description of Massilia rubra sp. nov., Massilia aquatica sp. nov., Massilia mucilaginosa sp. nov., Massilia frigida sp. nov. isolated from streams, lakes and regoliths.</title>
        <authorList>
            <person name="Holochova P."/>
            <person name="Sedlacek I."/>
            <person name="Kralova S."/>
            <person name="Maslanova I."/>
            <person name="Busse H.-J."/>
            <person name="Stankova E."/>
            <person name="Vrbovska V."/>
            <person name="Kovarovic V."/>
            <person name="Bartak M."/>
            <person name="Svec P."/>
            <person name="Pantucek R."/>
        </authorList>
    </citation>
    <scope>NUCLEOTIDE SEQUENCE [LARGE SCALE GENOMIC DNA]</scope>
    <source>
        <strain evidence="2 3">CCM 8733</strain>
    </source>
</reference>
<sequence length="124" mass="13071">MPVPAPRRRGPNRPDACCKSWSAPRWSVAPPPACLPGLAERGPLRGYDLARILGDTGAASAYVGVALASMAGRQSGGATLVLNLRRIDGASVLLVVPPTAEQIKRDAAIKRPYFPSTKGVKHSF</sequence>
<dbReference type="Pfam" id="PF20995">
    <property type="entry name" value="Tla3_C"/>
    <property type="match status" value="1"/>
</dbReference>
<evidence type="ECO:0000313" key="3">
    <source>
        <dbReference type="Proteomes" id="UP000609726"/>
    </source>
</evidence>
<accession>A0ABX0NTQ6</accession>
<feature type="domain" description="Type VI lipase adapter protein Tla3 C-terminal" evidence="1">
    <location>
        <begin position="45"/>
        <end position="96"/>
    </location>
</feature>
<keyword evidence="3" id="KW-1185">Reference proteome</keyword>
<dbReference type="EMBL" id="WHJH01000015">
    <property type="protein sequence ID" value="NHZ90291.1"/>
    <property type="molecule type" value="Genomic_DNA"/>
</dbReference>
<proteinExistence type="predicted"/>
<dbReference type="Proteomes" id="UP000609726">
    <property type="component" value="Unassembled WGS sequence"/>
</dbReference>
<comment type="caution">
    <text evidence="2">The sequence shown here is derived from an EMBL/GenBank/DDBJ whole genome shotgun (WGS) entry which is preliminary data.</text>
</comment>
<evidence type="ECO:0000313" key="2">
    <source>
        <dbReference type="EMBL" id="NHZ90291.1"/>
    </source>
</evidence>
<evidence type="ECO:0000259" key="1">
    <source>
        <dbReference type="Pfam" id="PF20995"/>
    </source>
</evidence>
<organism evidence="2 3">
    <name type="scientific">Massilia mucilaginosa</name>
    <dbReference type="NCBI Taxonomy" id="2609282"/>
    <lineage>
        <taxon>Bacteria</taxon>
        <taxon>Pseudomonadati</taxon>
        <taxon>Pseudomonadota</taxon>
        <taxon>Betaproteobacteria</taxon>
        <taxon>Burkholderiales</taxon>
        <taxon>Oxalobacteraceae</taxon>
        <taxon>Telluria group</taxon>
        <taxon>Massilia</taxon>
    </lineage>
</organism>
<protein>
    <submittedName>
        <fullName evidence="2">DUF2875 domain-containing protein</fullName>
    </submittedName>
</protein>
<gene>
    <name evidence="2" type="ORF">F2P45_14880</name>
</gene>
<name>A0ABX0NTQ6_9BURK</name>